<proteinExistence type="predicted"/>
<evidence type="ECO:0000256" key="1">
    <source>
        <dbReference type="SAM" id="MobiDB-lite"/>
    </source>
</evidence>
<reference evidence="2 3" key="1">
    <citation type="submission" date="2018-05" db="EMBL/GenBank/DDBJ databases">
        <title>Zavarzinia sp. HR-AS.</title>
        <authorList>
            <person name="Lee Y."/>
            <person name="Jeon C.O."/>
        </authorList>
    </citation>
    <scope>NUCLEOTIDE SEQUENCE [LARGE SCALE GENOMIC DNA]</scope>
    <source>
        <strain evidence="2 3">HR-AS</strain>
    </source>
</reference>
<accession>A0A317DXH4</accession>
<feature type="compositionally biased region" description="Pro residues" evidence="1">
    <location>
        <begin position="420"/>
        <end position="431"/>
    </location>
</feature>
<protein>
    <submittedName>
        <fullName evidence="2">DUF935 domain-containing protein</fullName>
    </submittedName>
</protein>
<dbReference type="Proteomes" id="UP000245461">
    <property type="component" value="Unassembled WGS sequence"/>
</dbReference>
<evidence type="ECO:0000313" key="2">
    <source>
        <dbReference type="EMBL" id="PWR17643.1"/>
    </source>
</evidence>
<name>A0A317DXH4_9PROT</name>
<gene>
    <name evidence="2" type="ORF">DKG74_20765</name>
</gene>
<dbReference type="EMBL" id="QGLE01000022">
    <property type="protein sequence ID" value="PWR17643.1"/>
    <property type="molecule type" value="Genomic_DNA"/>
</dbReference>
<organism evidence="2 3">
    <name type="scientific">Zavarzinia aquatilis</name>
    <dbReference type="NCBI Taxonomy" id="2211142"/>
    <lineage>
        <taxon>Bacteria</taxon>
        <taxon>Pseudomonadati</taxon>
        <taxon>Pseudomonadota</taxon>
        <taxon>Alphaproteobacteria</taxon>
        <taxon>Rhodospirillales</taxon>
        <taxon>Zavarziniaceae</taxon>
        <taxon>Zavarzinia</taxon>
    </lineage>
</organism>
<dbReference type="InterPro" id="IPR009279">
    <property type="entry name" value="Portal_Mu"/>
</dbReference>
<dbReference type="AlphaFoldDB" id="A0A317DXH4"/>
<dbReference type="OrthoDB" id="9797300at2"/>
<keyword evidence="3" id="KW-1185">Reference proteome</keyword>
<dbReference type="RefSeq" id="WP_109908094.1">
    <property type="nucleotide sequence ID" value="NZ_QGLE01000022.1"/>
</dbReference>
<evidence type="ECO:0000313" key="3">
    <source>
        <dbReference type="Proteomes" id="UP000245461"/>
    </source>
</evidence>
<sequence>MAKSSILDAWGRPFDLQALREEQAGATVTGVRQPVGGHPASGLTPQRLARLLRGAEDGDPVAYLELAEDMEERDLHYGAVLGIRKRQVSGLQITVEAAGDDAQSVADADLVRAFIDRDELADELIDILDAIGKGFSCTEIIWDMSERQWSPARLEWRDPRWFDFDRETRRTPMLIGEGGQLEPLAPGKWVQHMGKAKSGLPIRGGLARPVSWAFMFKSFSIKDWAVFCEVYGQPLRVGKFGPGATEADKDILLRAVRNLGTDAAAIIPDSMIIEFIESKLSGNHDLYEKHADWWDRQISKVVLGQTGTTDAIAGGYAVGKVHDGVRGDLEDADCRQVGATLTRDIARPLVMLNNGPRKAYPRICIGRPDEVDVEKLVKNVATLVPLGLKVGMATMRDRIGVPDPDPDEELLTAPAQASAPPEPAAAPPAAKPPARALASRQEPGRDAVDAAIDEIIAAEGFDLVEPLIAGLEGRIAALPADATLQEAEAILAEQNAAMAPGLLARRLAEAVFAARLAGEGDEPLS</sequence>
<comment type="caution">
    <text evidence="2">The sequence shown here is derived from an EMBL/GenBank/DDBJ whole genome shotgun (WGS) entry which is preliminary data.</text>
</comment>
<feature type="region of interest" description="Disordered" evidence="1">
    <location>
        <begin position="397"/>
        <end position="443"/>
    </location>
</feature>
<dbReference type="Pfam" id="PF06074">
    <property type="entry name" value="Portal_Mu"/>
    <property type="match status" value="1"/>
</dbReference>